<reference evidence="2" key="1">
    <citation type="journal article" date="2023" name="GigaByte">
        <title>Genome assembly of the bearded iris, Iris pallida Lam.</title>
        <authorList>
            <person name="Bruccoleri R.E."/>
            <person name="Oakeley E.J."/>
            <person name="Faust A.M.E."/>
            <person name="Altorfer M."/>
            <person name="Dessus-Babus S."/>
            <person name="Burckhardt D."/>
            <person name="Oertli M."/>
            <person name="Naumann U."/>
            <person name="Petersen F."/>
            <person name="Wong J."/>
        </authorList>
    </citation>
    <scope>NUCLEOTIDE SEQUENCE</scope>
    <source>
        <strain evidence="2">GSM-AAB239-AS_SAM_17_03QT</strain>
    </source>
</reference>
<sequence length="207" mass="23295">MSFKADFGEEHSEHGSNRVLRDTISALTGHLASLGKPGTEAGVDRGATSYITLAGGNKGAVMKAADSLQEMLQKAAGDERVSAWTNSNYQSVNNSIMIDGECHAEDPGVHIEIMDFLEDVDEDDDHHEIKKGKKKLDMKKDRKEEKGKEDADDDDDEDEDRDDEKEGRKVKDKKKEKTKETDDDEERDNEKEGKKVKDKKKEKKEKK</sequence>
<feature type="compositionally biased region" description="Basic residues" evidence="1">
    <location>
        <begin position="196"/>
        <end position="207"/>
    </location>
</feature>
<dbReference type="PANTHER" id="PTHR33472:SF28">
    <property type="entry name" value="BROMO AND FHA DOMAIN-CONTAINING PROTEIN DDB_G0267958"/>
    <property type="match status" value="1"/>
</dbReference>
<dbReference type="AlphaFoldDB" id="A0AAX6E027"/>
<reference evidence="2" key="2">
    <citation type="submission" date="2023-04" db="EMBL/GenBank/DDBJ databases">
        <authorList>
            <person name="Bruccoleri R.E."/>
            <person name="Oakeley E.J."/>
            <person name="Faust A.-M."/>
            <person name="Dessus-Babus S."/>
            <person name="Altorfer M."/>
            <person name="Burckhardt D."/>
            <person name="Oertli M."/>
            <person name="Naumann U."/>
            <person name="Petersen F."/>
            <person name="Wong J."/>
        </authorList>
    </citation>
    <scope>NUCLEOTIDE SEQUENCE</scope>
    <source>
        <strain evidence="2">GSM-AAB239-AS_SAM_17_03QT</strain>
        <tissue evidence="2">Leaf</tissue>
    </source>
</reference>
<protein>
    <submittedName>
        <fullName evidence="2">Uncharacterized protein</fullName>
    </submittedName>
</protein>
<dbReference type="EMBL" id="JANAVB010040820">
    <property type="protein sequence ID" value="KAJ6797384.1"/>
    <property type="molecule type" value="Genomic_DNA"/>
</dbReference>
<keyword evidence="3" id="KW-1185">Reference proteome</keyword>
<organism evidence="2 3">
    <name type="scientific">Iris pallida</name>
    <name type="common">Sweet iris</name>
    <dbReference type="NCBI Taxonomy" id="29817"/>
    <lineage>
        <taxon>Eukaryota</taxon>
        <taxon>Viridiplantae</taxon>
        <taxon>Streptophyta</taxon>
        <taxon>Embryophyta</taxon>
        <taxon>Tracheophyta</taxon>
        <taxon>Spermatophyta</taxon>
        <taxon>Magnoliopsida</taxon>
        <taxon>Liliopsida</taxon>
        <taxon>Asparagales</taxon>
        <taxon>Iridaceae</taxon>
        <taxon>Iridoideae</taxon>
        <taxon>Irideae</taxon>
        <taxon>Iris</taxon>
    </lineage>
</organism>
<gene>
    <name evidence="2" type="ORF">M6B38_216900</name>
</gene>
<evidence type="ECO:0000256" key="1">
    <source>
        <dbReference type="SAM" id="MobiDB-lite"/>
    </source>
</evidence>
<name>A0AAX6E027_IRIPA</name>
<evidence type="ECO:0000313" key="2">
    <source>
        <dbReference type="EMBL" id="KAJ6797384.1"/>
    </source>
</evidence>
<feature type="compositionally biased region" description="Basic and acidic residues" evidence="1">
    <location>
        <begin position="164"/>
        <end position="180"/>
    </location>
</feature>
<dbReference type="Proteomes" id="UP001140949">
    <property type="component" value="Unassembled WGS sequence"/>
</dbReference>
<accession>A0AAX6E027</accession>
<evidence type="ECO:0000313" key="3">
    <source>
        <dbReference type="Proteomes" id="UP001140949"/>
    </source>
</evidence>
<feature type="compositionally biased region" description="Acidic residues" evidence="1">
    <location>
        <begin position="150"/>
        <end position="163"/>
    </location>
</feature>
<proteinExistence type="predicted"/>
<feature type="region of interest" description="Disordered" evidence="1">
    <location>
        <begin position="123"/>
        <end position="207"/>
    </location>
</feature>
<dbReference type="PANTHER" id="PTHR33472">
    <property type="entry name" value="OS01G0106600 PROTEIN"/>
    <property type="match status" value="1"/>
</dbReference>
<feature type="compositionally biased region" description="Basic and acidic residues" evidence="1">
    <location>
        <begin position="138"/>
        <end position="149"/>
    </location>
</feature>
<comment type="caution">
    <text evidence="2">The sequence shown here is derived from an EMBL/GenBank/DDBJ whole genome shotgun (WGS) entry which is preliminary data.</text>
</comment>